<evidence type="ECO:0000256" key="2">
    <source>
        <dbReference type="ARBA" id="ARBA00007117"/>
    </source>
</evidence>
<keyword evidence="4" id="KW-0805">Transcription regulation</keyword>
<feature type="compositionally biased region" description="Low complexity" evidence="8">
    <location>
        <begin position="28"/>
        <end position="48"/>
    </location>
</feature>
<keyword evidence="5" id="KW-0804">Transcription</keyword>
<dbReference type="Pfam" id="PF07904">
    <property type="entry name" value="Eaf7"/>
    <property type="match status" value="1"/>
</dbReference>
<feature type="compositionally biased region" description="Acidic residues" evidence="8">
    <location>
        <begin position="236"/>
        <end position="258"/>
    </location>
</feature>
<gene>
    <name evidence="9" type="ORF">TPAR_00318</name>
</gene>
<reference evidence="9 10" key="1">
    <citation type="submission" date="2018-01" db="EMBL/GenBank/DDBJ databases">
        <title>Harnessing the power of phylogenomics to disentangle the directionality and signatures of interkingdom host jumping in the parasitic fungal genus Tolypocladium.</title>
        <authorList>
            <person name="Quandt C.A."/>
            <person name="Patterson W."/>
            <person name="Spatafora J.W."/>
        </authorList>
    </citation>
    <scope>NUCLEOTIDE SEQUENCE [LARGE SCALE GENOMIC DNA]</scope>
    <source>
        <strain evidence="9 10">NRBC 100945</strain>
    </source>
</reference>
<feature type="region of interest" description="Disordered" evidence="8">
    <location>
        <begin position="148"/>
        <end position="289"/>
    </location>
</feature>
<dbReference type="OrthoDB" id="5595141at2759"/>
<name>A0A2S4LAM6_9HYPO</name>
<dbReference type="PANTHER" id="PTHR13581:SF5">
    <property type="entry name" value="MRG_MORF4L-BINDING PROTEIN"/>
    <property type="match status" value="1"/>
</dbReference>
<evidence type="ECO:0000256" key="6">
    <source>
        <dbReference type="ARBA" id="ARBA00023242"/>
    </source>
</evidence>
<keyword evidence="6" id="KW-0539">Nucleus</keyword>
<evidence type="ECO:0000256" key="3">
    <source>
        <dbReference type="ARBA" id="ARBA00022853"/>
    </source>
</evidence>
<accession>A0A2S4LAM6</accession>
<evidence type="ECO:0000256" key="5">
    <source>
        <dbReference type="ARBA" id="ARBA00023163"/>
    </source>
</evidence>
<feature type="compositionally biased region" description="Basic residues" evidence="8">
    <location>
        <begin position="272"/>
        <end position="289"/>
    </location>
</feature>
<dbReference type="InterPro" id="IPR012423">
    <property type="entry name" value="Eaf7/MRGBP"/>
</dbReference>
<dbReference type="GO" id="GO:0035267">
    <property type="term" value="C:NuA4 histone acetyltransferase complex"/>
    <property type="evidence" value="ECO:0007669"/>
    <property type="project" value="TreeGrafter"/>
</dbReference>
<comment type="function">
    <text evidence="7">Component of the NuA4 histone acetyltransferase complex which is involved in transcriptional activation of selected genes principally by acetylation of nucleosomal histone H4 and H2A. The NuA4 complex is also involved in DNA repair.</text>
</comment>
<proteinExistence type="inferred from homology"/>
<evidence type="ECO:0000256" key="4">
    <source>
        <dbReference type="ARBA" id="ARBA00023015"/>
    </source>
</evidence>
<feature type="region of interest" description="Disordered" evidence="8">
    <location>
        <begin position="1"/>
        <end position="48"/>
    </location>
</feature>
<dbReference type="GO" id="GO:0005634">
    <property type="term" value="C:nucleus"/>
    <property type="evidence" value="ECO:0007669"/>
    <property type="project" value="UniProtKB-SubCell"/>
</dbReference>
<evidence type="ECO:0000256" key="1">
    <source>
        <dbReference type="ARBA" id="ARBA00004123"/>
    </source>
</evidence>
<evidence type="ECO:0000256" key="7">
    <source>
        <dbReference type="ARBA" id="ARBA00025178"/>
    </source>
</evidence>
<dbReference type="Proteomes" id="UP000237481">
    <property type="component" value="Unassembled WGS sequence"/>
</dbReference>
<feature type="compositionally biased region" description="Low complexity" evidence="8">
    <location>
        <begin position="179"/>
        <end position="195"/>
    </location>
</feature>
<keyword evidence="3" id="KW-0156">Chromatin regulator</keyword>
<dbReference type="STRING" id="94208.A0A2S4LAM6"/>
<dbReference type="EMBL" id="PKSG01000035">
    <property type="protein sequence ID" value="POR39483.1"/>
    <property type="molecule type" value="Genomic_DNA"/>
</dbReference>
<dbReference type="GO" id="GO:0006325">
    <property type="term" value="P:chromatin organization"/>
    <property type="evidence" value="ECO:0007669"/>
    <property type="project" value="UniProtKB-KW"/>
</dbReference>
<dbReference type="GO" id="GO:0006357">
    <property type="term" value="P:regulation of transcription by RNA polymerase II"/>
    <property type="evidence" value="ECO:0007669"/>
    <property type="project" value="TreeGrafter"/>
</dbReference>
<comment type="subcellular location">
    <subcellularLocation>
        <location evidence="1">Nucleus</location>
    </subcellularLocation>
</comment>
<dbReference type="AlphaFoldDB" id="A0A2S4LAM6"/>
<comment type="similarity">
    <text evidence="2">Belongs to the EAF7 family.</text>
</comment>
<keyword evidence="10" id="KW-1185">Reference proteome</keyword>
<organism evidence="9 10">
    <name type="scientific">Tolypocladium paradoxum</name>
    <dbReference type="NCBI Taxonomy" id="94208"/>
    <lineage>
        <taxon>Eukaryota</taxon>
        <taxon>Fungi</taxon>
        <taxon>Dikarya</taxon>
        <taxon>Ascomycota</taxon>
        <taxon>Pezizomycotina</taxon>
        <taxon>Sordariomycetes</taxon>
        <taxon>Hypocreomycetidae</taxon>
        <taxon>Hypocreales</taxon>
        <taxon>Ophiocordycipitaceae</taxon>
        <taxon>Tolypocladium</taxon>
    </lineage>
</organism>
<evidence type="ECO:0000256" key="8">
    <source>
        <dbReference type="SAM" id="MobiDB-lite"/>
    </source>
</evidence>
<protein>
    <submittedName>
        <fullName evidence="9">CT20 family protein</fullName>
    </submittedName>
</protein>
<evidence type="ECO:0000313" key="9">
    <source>
        <dbReference type="EMBL" id="POR39483.1"/>
    </source>
</evidence>
<feature type="compositionally biased region" description="Low complexity" evidence="8">
    <location>
        <begin position="152"/>
        <end position="169"/>
    </location>
</feature>
<evidence type="ECO:0000313" key="10">
    <source>
        <dbReference type="Proteomes" id="UP000237481"/>
    </source>
</evidence>
<sequence length="289" mass="31687">MPPKKRARGQAAATPSSTRDVDAMDIDTPQASATPAAAAGKPGAPNSNDLWTDDQVASLFKGVIRWKPAGMHKHFRMIAISEHLRNHGFDPDMYRHTRIPHIWQKLRAYYNLDVIDERESFDDEDSDDKYIDFALPRPDFLESMLRRAVADPSEAPTSPPELELSPSPSHATRKRKRASTATTTTTTTRARAASAEDTEDGTDAQSPATRTTRGSRGKTRAASQQAKAEKDKAETTEEEEVDDSEQSGSGEEEEESAEENGAPASRTTRGAARGRGRGRGRGRRGGTRR</sequence>
<dbReference type="PANTHER" id="PTHR13581">
    <property type="entry name" value="MRG-BINDING PROTEIN"/>
    <property type="match status" value="1"/>
</dbReference>
<comment type="caution">
    <text evidence="9">The sequence shown here is derived from an EMBL/GenBank/DDBJ whole genome shotgun (WGS) entry which is preliminary data.</text>
</comment>
<feature type="compositionally biased region" description="Low complexity" evidence="8">
    <location>
        <begin position="259"/>
        <end position="271"/>
    </location>
</feature>